<dbReference type="InterPro" id="IPR033248">
    <property type="entry name" value="Transketolase_C"/>
</dbReference>
<evidence type="ECO:0000313" key="6">
    <source>
        <dbReference type="Proteomes" id="UP000251075"/>
    </source>
</evidence>
<dbReference type="SMART" id="SM00861">
    <property type="entry name" value="Transket_pyr"/>
    <property type="match status" value="1"/>
</dbReference>
<dbReference type="Pfam" id="PF02780">
    <property type="entry name" value="Transketolase_C"/>
    <property type="match status" value="1"/>
</dbReference>
<dbReference type="FunFam" id="3.40.50.970:FF:000129">
    <property type="entry name" value="Transketolase"/>
    <property type="match status" value="1"/>
</dbReference>
<evidence type="ECO:0000256" key="3">
    <source>
        <dbReference type="ARBA" id="ARBA00023052"/>
    </source>
</evidence>
<dbReference type="InterPro" id="IPR029061">
    <property type="entry name" value="THDP-binding"/>
</dbReference>
<comment type="cofactor">
    <cofactor evidence="1">
        <name>thiamine diphosphate</name>
        <dbReference type="ChEBI" id="CHEBI:58937"/>
    </cofactor>
</comment>
<dbReference type="InterPro" id="IPR051157">
    <property type="entry name" value="PDH/Transketolase"/>
</dbReference>
<protein>
    <submittedName>
        <fullName evidence="5">Transketolase</fullName>
    </submittedName>
</protein>
<comment type="similarity">
    <text evidence="2">Belongs to the transketolase family.</text>
</comment>
<dbReference type="Pfam" id="PF02779">
    <property type="entry name" value="Transket_pyr"/>
    <property type="match status" value="1"/>
</dbReference>
<reference evidence="5 6" key="1">
    <citation type="submission" date="2017-11" db="EMBL/GenBank/DDBJ databases">
        <title>Draft genome sequence of magnetotactic bacterium Magnetospirillum kuznetsovii LBB-42.</title>
        <authorList>
            <person name="Grouzdev D.S."/>
            <person name="Rysina M.S."/>
            <person name="Baslerov R.V."/>
            <person name="Koziaeva V."/>
        </authorList>
    </citation>
    <scope>NUCLEOTIDE SEQUENCE [LARGE SCALE GENOMIC DNA]</scope>
    <source>
        <strain evidence="5 6">LBB-42</strain>
    </source>
</reference>
<gene>
    <name evidence="5" type="ORF">CU669_00325</name>
</gene>
<dbReference type="SUPFAM" id="SSF52518">
    <property type="entry name" value="Thiamin diphosphate-binding fold (THDP-binding)"/>
    <property type="match status" value="1"/>
</dbReference>
<dbReference type="InterPro" id="IPR009014">
    <property type="entry name" value="Transketo_C/PFOR_II"/>
</dbReference>
<dbReference type="EMBL" id="PGTO01000001">
    <property type="protein sequence ID" value="RAU23589.1"/>
    <property type="molecule type" value="Genomic_DNA"/>
</dbReference>
<evidence type="ECO:0000256" key="1">
    <source>
        <dbReference type="ARBA" id="ARBA00001964"/>
    </source>
</evidence>
<accession>A0A364P2K9</accession>
<dbReference type="PANTHER" id="PTHR43825">
    <property type="entry name" value="PYRUVATE DEHYDROGENASE E1 COMPONENT"/>
    <property type="match status" value="1"/>
</dbReference>
<comment type="caution">
    <text evidence="5">The sequence shown here is derived from an EMBL/GenBank/DDBJ whole genome shotgun (WGS) entry which is preliminary data.</text>
</comment>
<dbReference type="CDD" id="cd07033">
    <property type="entry name" value="TPP_PYR_DXS_TK_like"/>
    <property type="match status" value="1"/>
</dbReference>
<name>A0A364P2K9_9PROT</name>
<dbReference type="OrthoDB" id="8732661at2"/>
<dbReference type="InterPro" id="IPR005475">
    <property type="entry name" value="Transketolase-like_Pyr-bd"/>
</dbReference>
<sequence>MRTAFIQALMDVAAADSRIQLVTADLGYSVVEGFAESFPTRFINCGVAEQLMAGMSAGMAMSGRVVFTYSIANFPTMRCLEQIRNDICYHNVPVKIVAVGGGLAYGAQGYTHHGIEDLAVMAVLPHMTVIAPGDPHEVRALVPQIAALDGPCYLRLGRGGEPVVHAPDAEIVLGKAAVLKIGTDVTLISTGAMLKPALDAVAALAAQGISAGLLSMHTVRPLDVGAIIEVARRTGNLVTVEEHVLAGGLGTMVADALLEAGVPARLKKYGIGAELHGVVGSQAYLRGLIGDLPAMVRSFVEAGR</sequence>
<dbReference type="PANTHER" id="PTHR43825:SF5">
    <property type="entry name" value="HYPOTHETICAL TRANSKETOLASE FAMILY PROTEIN"/>
    <property type="match status" value="1"/>
</dbReference>
<dbReference type="Gene3D" id="3.40.50.920">
    <property type="match status" value="1"/>
</dbReference>
<dbReference type="Gene3D" id="3.40.50.970">
    <property type="match status" value="1"/>
</dbReference>
<dbReference type="RefSeq" id="WP_112141820.1">
    <property type="nucleotide sequence ID" value="NZ_PGTO01000001.1"/>
</dbReference>
<dbReference type="AlphaFoldDB" id="A0A364P2K9"/>
<keyword evidence="6" id="KW-1185">Reference proteome</keyword>
<proteinExistence type="inferred from homology"/>
<feature type="domain" description="Transketolase-like pyrimidine-binding" evidence="4">
    <location>
        <begin position="1"/>
        <end position="163"/>
    </location>
</feature>
<evidence type="ECO:0000313" key="5">
    <source>
        <dbReference type="EMBL" id="RAU23589.1"/>
    </source>
</evidence>
<organism evidence="5 6">
    <name type="scientific">Paramagnetospirillum kuznetsovii</name>
    <dbReference type="NCBI Taxonomy" id="2053833"/>
    <lineage>
        <taxon>Bacteria</taxon>
        <taxon>Pseudomonadati</taxon>
        <taxon>Pseudomonadota</taxon>
        <taxon>Alphaproteobacteria</taxon>
        <taxon>Rhodospirillales</taxon>
        <taxon>Magnetospirillaceae</taxon>
        <taxon>Paramagnetospirillum</taxon>
    </lineage>
</organism>
<evidence type="ECO:0000259" key="4">
    <source>
        <dbReference type="SMART" id="SM00861"/>
    </source>
</evidence>
<dbReference type="SUPFAM" id="SSF52922">
    <property type="entry name" value="TK C-terminal domain-like"/>
    <property type="match status" value="1"/>
</dbReference>
<dbReference type="Proteomes" id="UP000251075">
    <property type="component" value="Unassembled WGS sequence"/>
</dbReference>
<evidence type="ECO:0000256" key="2">
    <source>
        <dbReference type="ARBA" id="ARBA00007131"/>
    </source>
</evidence>
<keyword evidence="3" id="KW-0786">Thiamine pyrophosphate</keyword>